<dbReference type="GO" id="GO:0016747">
    <property type="term" value="F:acyltransferase activity, transferring groups other than amino-acyl groups"/>
    <property type="evidence" value="ECO:0007669"/>
    <property type="project" value="InterPro"/>
</dbReference>
<dbReference type="PANTHER" id="PTHR43415:SF3">
    <property type="entry name" value="GNAT-FAMILY ACETYLTRANSFERASE"/>
    <property type="match status" value="1"/>
</dbReference>
<dbReference type="STRING" id="229919.GCA_001050195_02047"/>
<protein>
    <submittedName>
        <fullName evidence="2">N-acetyltransferase</fullName>
    </submittedName>
</protein>
<dbReference type="SUPFAM" id="SSF55729">
    <property type="entry name" value="Acyl-CoA N-acyltransferases (Nat)"/>
    <property type="match status" value="1"/>
</dbReference>
<evidence type="ECO:0000313" key="2">
    <source>
        <dbReference type="EMBL" id="HCE16554.1"/>
    </source>
</evidence>
<feature type="domain" description="N-acetyltransferase" evidence="1">
    <location>
        <begin position="7"/>
        <end position="173"/>
    </location>
</feature>
<dbReference type="RefSeq" id="WP_062193134.1">
    <property type="nucleotide sequence ID" value="NZ_DF967965.1"/>
</dbReference>
<organism evidence="2 3">
    <name type="scientific">Anaerolinea thermolimosa</name>
    <dbReference type="NCBI Taxonomy" id="229919"/>
    <lineage>
        <taxon>Bacteria</taxon>
        <taxon>Bacillati</taxon>
        <taxon>Chloroflexota</taxon>
        <taxon>Anaerolineae</taxon>
        <taxon>Anaerolineales</taxon>
        <taxon>Anaerolineaceae</taxon>
        <taxon>Anaerolinea</taxon>
    </lineage>
</organism>
<comment type="caution">
    <text evidence="2">The sequence shown here is derived from an EMBL/GenBank/DDBJ whole genome shotgun (WGS) entry which is preliminary data.</text>
</comment>
<proteinExistence type="predicted"/>
<dbReference type="AlphaFoldDB" id="A0A3D1JDQ0"/>
<dbReference type="Proteomes" id="UP000264141">
    <property type="component" value="Unassembled WGS sequence"/>
</dbReference>
<dbReference type="EMBL" id="DPBP01000007">
    <property type="protein sequence ID" value="HCE16554.1"/>
    <property type="molecule type" value="Genomic_DNA"/>
</dbReference>
<evidence type="ECO:0000313" key="3">
    <source>
        <dbReference type="Proteomes" id="UP000264141"/>
    </source>
</evidence>
<keyword evidence="2" id="KW-0808">Transferase</keyword>
<name>A0A3D1JDQ0_9CHLR</name>
<dbReference type="OrthoDB" id="9795206at2"/>
<dbReference type="PROSITE" id="PS51186">
    <property type="entry name" value="GNAT"/>
    <property type="match status" value="1"/>
</dbReference>
<dbReference type="Gene3D" id="3.40.630.30">
    <property type="match status" value="1"/>
</dbReference>
<accession>A0A3D1JDQ0</accession>
<gene>
    <name evidence="2" type="ORF">DEQ80_01715</name>
</gene>
<dbReference type="PANTHER" id="PTHR43415">
    <property type="entry name" value="SPERMIDINE N(1)-ACETYLTRANSFERASE"/>
    <property type="match status" value="1"/>
</dbReference>
<reference evidence="2 3" key="1">
    <citation type="journal article" date="2018" name="Nat. Biotechnol.">
        <title>A standardized bacterial taxonomy based on genome phylogeny substantially revises the tree of life.</title>
        <authorList>
            <person name="Parks D.H."/>
            <person name="Chuvochina M."/>
            <person name="Waite D.W."/>
            <person name="Rinke C."/>
            <person name="Skarshewski A."/>
            <person name="Chaumeil P.A."/>
            <person name="Hugenholtz P."/>
        </authorList>
    </citation>
    <scope>NUCLEOTIDE SEQUENCE [LARGE SCALE GENOMIC DNA]</scope>
    <source>
        <strain evidence="2">UBA8781</strain>
    </source>
</reference>
<evidence type="ECO:0000259" key="1">
    <source>
        <dbReference type="PROSITE" id="PS51186"/>
    </source>
</evidence>
<dbReference type="Pfam" id="PF13302">
    <property type="entry name" value="Acetyltransf_3"/>
    <property type="match status" value="1"/>
</dbReference>
<dbReference type="InterPro" id="IPR016181">
    <property type="entry name" value="Acyl_CoA_acyltransferase"/>
</dbReference>
<sequence length="183" mass="21781">MIYSHRLRFRAAEREDIPRFVTWLNDPDVRRHLSLIYPLSKAEEEEWFERMLKDPAAEHVMVIEIRQGDGWKPIGNISLMDIQWIERSAELGLFIGEKEEWGKGYGTEAVKLLLRHGFQTLNLHRIFLRVHEDNLRGIRAYERAGFIHEGRLRQAVYREGRFYDMLIMSVLREEWQDGDQSLG</sequence>
<dbReference type="InterPro" id="IPR000182">
    <property type="entry name" value="GNAT_dom"/>
</dbReference>